<dbReference type="Pfam" id="PF03198">
    <property type="entry name" value="Glyco_hydro_72"/>
    <property type="match status" value="1"/>
</dbReference>
<feature type="compositionally biased region" description="Polar residues" evidence="11">
    <location>
        <begin position="458"/>
        <end position="474"/>
    </location>
</feature>
<dbReference type="InterPro" id="IPR004886">
    <property type="entry name" value="Glucanosyltransferase"/>
</dbReference>
<evidence type="ECO:0000259" key="13">
    <source>
        <dbReference type="SMART" id="SM00768"/>
    </source>
</evidence>
<gene>
    <name evidence="14" type="primary">PHR1</name>
    <name evidence="14" type="ORF">FOB60_005251</name>
</gene>
<keyword evidence="12" id="KW-0812">Transmembrane</keyword>
<protein>
    <recommendedName>
        <fullName evidence="10">1,3-beta-glucanosyltransferase</fullName>
        <ecNumber evidence="10">2.4.1.-</ecNumber>
    </recommendedName>
</protein>
<keyword evidence="8" id="KW-0325">Glycoprotein</keyword>
<dbReference type="Gene3D" id="3.20.20.80">
    <property type="entry name" value="Glycosidases"/>
    <property type="match status" value="1"/>
</dbReference>
<evidence type="ECO:0000313" key="14">
    <source>
        <dbReference type="EMBL" id="KAF6044158.1"/>
    </source>
</evidence>
<feature type="signal peptide" evidence="10">
    <location>
        <begin position="1"/>
        <end position="19"/>
    </location>
</feature>
<dbReference type="Pfam" id="PF07983">
    <property type="entry name" value="X8"/>
    <property type="match status" value="1"/>
</dbReference>
<keyword evidence="6 10" id="KW-0472">Membrane</keyword>
<dbReference type="OrthoDB" id="421038at2759"/>
<feature type="chain" id="PRO_5044521778" description="1,3-beta-glucanosyltransferase" evidence="10">
    <location>
        <begin position="20"/>
        <end position="532"/>
    </location>
</feature>
<evidence type="ECO:0000256" key="4">
    <source>
        <dbReference type="ARBA" id="ARBA00022622"/>
    </source>
</evidence>
<proteinExistence type="inferred from homology"/>
<dbReference type="FunFam" id="3.20.20.80:FF:000038">
    <property type="entry name" value="1,3-beta-glucanosyltransferase"/>
    <property type="match status" value="1"/>
</dbReference>
<reference evidence="14" key="1">
    <citation type="submission" date="2020-03" db="EMBL/GenBank/DDBJ databases">
        <title>FDA dAtabase for Regulatory Grade micrObial Sequences (FDA-ARGOS): Supporting development and validation of Infectious Disease Dx tests.</title>
        <authorList>
            <person name="Campos J."/>
            <person name="Goldberg B."/>
            <person name="Tallon L."/>
            <person name="Sadzewicz L."/>
            <person name="Vavikolanu K."/>
            <person name="Mehta A."/>
            <person name="Aluvathingal J."/>
            <person name="Nadendla S."/>
            <person name="Nandy P."/>
            <person name="Geyer C."/>
            <person name="Yan Y."/>
            <person name="Sichtig H."/>
        </authorList>
    </citation>
    <scope>NUCLEOTIDE SEQUENCE [LARGE SCALE GENOMIC DNA]</scope>
    <source>
        <strain evidence="14">FDAARGOS_652</strain>
    </source>
</reference>
<comment type="function">
    <text evidence="10">Splits internally a 1,3-beta-glucan molecule and transfers the newly generated reducing end (the donor) to the non-reducing end of another 1,3-beta-glucan molecule (the acceptor) forming a 1,3-beta linkage, resulting in the elongation of 1,3-beta-glucan chains in the cell wall.</text>
</comment>
<keyword evidence="3" id="KW-1003">Cell membrane</keyword>
<comment type="caution">
    <text evidence="14">The sequence shown here is derived from an EMBL/GenBank/DDBJ whole genome shotgun (WGS) entry which is preliminary data.</text>
</comment>
<feature type="compositionally biased region" description="Low complexity" evidence="11">
    <location>
        <begin position="476"/>
        <end position="499"/>
    </location>
</feature>
<evidence type="ECO:0000256" key="10">
    <source>
        <dbReference type="RuleBase" id="RU361209"/>
    </source>
</evidence>
<organism evidence="14 15">
    <name type="scientific">Candida parapsilosis</name>
    <name type="common">Yeast</name>
    <dbReference type="NCBI Taxonomy" id="5480"/>
    <lineage>
        <taxon>Eukaryota</taxon>
        <taxon>Fungi</taxon>
        <taxon>Dikarya</taxon>
        <taxon>Ascomycota</taxon>
        <taxon>Saccharomycotina</taxon>
        <taxon>Pichiomycetes</taxon>
        <taxon>Debaryomycetaceae</taxon>
        <taxon>Candida/Lodderomyces clade</taxon>
        <taxon>Candida</taxon>
    </lineage>
</organism>
<dbReference type="GO" id="GO:0098552">
    <property type="term" value="C:side of membrane"/>
    <property type="evidence" value="ECO:0007669"/>
    <property type="project" value="UniProtKB-KW"/>
</dbReference>
<evidence type="ECO:0000256" key="2">
    <source>
        <dbReference type="ARBA" id="ARBA00007528"/>
    </source>
</evidence>
<dbReference type="Proteomes" id="UP000590412">
    <property type="component" value="Unassembled WGS sequence"/>
</dbReference>
<evidence type="ECO:0000256" key="7">
    <source>
        <dbReference type="ARBA" id="ARBA00023157"/>
    </source>
</evidence>
<dbReference type="PANTHER" id="PTHR31468:SF2">
    <property type="entry name" value="1,3-BETA-GLUCANOSYLTRANSFERASE GAS1"/>
    <property type="match status" value="1"/>
</dbReference>
<dbReference type="GO" id="GO:0030446">
    <property type="term" value="C:hyphal cell wall"/>
    <property type="evidence" value="ECO:0007669"/>
    <property type="project" value="UniProtKB-ARBA"/>
</dbReference>
<accession>A0A8X7NHJ5</accession>
<feature type="domain" description="X8" evidence="13">
    <location>
        <begin position="380"/>
        <end position="468"/>
    </location>
</feature>
<comment type="similarity">
    <text evidence="2 10">Belongs to the glycosyl hydrolase 72 family.</text>
</comment>
<dbReference type="InterPro" id="IPR017853">
    <property type="entry name" value="GH"/>
</dbReference>
<dbReference type="GO" id="GO:0071970">
    <property type="term" value="P:fungal-type cell wall (1-&gt;3)-beta-D-glucan biosynthetic process"/>
    <property type="evidence" value="ECO:0007669"/>
    <property type="project" value="TreeGrafter"/>
</dbReference>
<dbReference type="InterPro" id="IPR012946">
    <property type="entry name" value="X8"/>
</dbReference>
<name>A0A8X7NHJ5_CANPA</name>
<evidence type="ECO:0000256" key="6">
    <source>
        <dbReference type="ARBA" id="ARBA00023136"/>
    </source>
</evidence>
<evidence type="ECO:0000256" key="9">
    <source>
        <dbReference type="ARBA" id="ARBA00023288"/>
    </source>
</evidence>
<dbReference type="EMBL" id="JABWAB010000011">
    <property type="protein sequence ID" value="KAF6044158.1"/>
    <property type="molecule type" value="Genomic_DNA"/>
</dbReference>
<evidence type="ECO:0000256" key="12">
    <source>
        <dbReference type="SAM" id="Phobius"/>
    </source>
</evidence>
<feature type="region of interest" description="Disordered" evidence="11">
    <location>
        <begin position="458"/>
        <end position="505"/>
    </location>
</feature>
<sequence>MRFTQLLPCLLSLSAPIWAKFEDTTPPIEIVGNKFFYSNNGSQFLMRGIAYQEDTSLISNTNLSYKDPLADVEACKRDVEHFKALNTNCLRVYAIDPDLDHDECMELLSEAGIYIIADLSQPKTSINRNDPSWDLDHYERYTEVIDKLSEYSNVLGFFAGNEVTNNKSNTDASPFVKAAVRDMKKYIEDSNGMRKIPVGYSSNDDEDTRIAIADYFACGSVEERADFFGINMYEWCGNSTYATSGYKDRTEEFEHLPVPIFFSEYGCNEKRPRLFTEVQTLYSPLMSDVWSGGIVYMYFEEDNKYGLVSIDGSSVSILDDYKYYSSEINNISPSYARASNEETATSTITCPDTDSTTWQASADLPPTPDKDFCECIAKSFECVVAEDVDEEDYGEIYADVCGRIDCSDISVNGTSGDYGDYSFCSHRDKLSFVLNLYYHDQNENSSACDFNGSASVNRDAESTSSCGVGSSRRSQGTRSATSTNSNSQSTTSGSRSNTNDANNSHIPNMSKFRLVSYVGFVTAIVGGISFVL</sequence>
<dbReference type="GO" id="GO:0009986">
    <property type="term" value="C:cell surface"/>
    <property type="evidence" value="ECO:0007669"/>
    <property type="project" value="UniProtKB-ARBA"/>
</dbReference>
<evidence type="ECO:0000256" key="5">
    <source>
        <dbReference type="ARBA" id="ARBA00022729"/>
    </source>
</evidence>
<evidence type="ECO:0000313" key="15">
    <source>
        <dbReference type="Proteomes" id="UP000590412"/>
    </source>
</evidence>
<feature type="transmembrane region" description="Helical" evidence="12">
    <location>
        <begin position="514"/>
        <end position="531"/>
    </location>
</feature>
<evidence type="ECO:0000256" key="1">
    <source>
        <dbReference type="ARBA" id="ARBA00004589"/>
    </source>
</evidence>
<dbReference type="Gene3D" id="1.20.58.1040">
    <property type="match status" value="1"/>
</dbReference>
<evidence type="ECO:0000256" key="3">
    <source>
        <dbReference type="ARBA" id="ARBA00022475"/>
    </source>
</evidence>
<dbReference type="PANTHER" id="PTHR31468">
    <property type="entry name" value="1,3-BETA-GLUCANOSYLTRANSFERASE GAS1"/>
    <property type="match status" value="1"/>
</dbReference>
<dbReference type="GO" id="GO:0042124">
    <property type="term" value="F:1,3-beta-glucanosyltransferase activity"/>
    <property type="evidence" value="ECO:0007669"/>
    <property type="project" value="TreeGrafter"/>
</dbReference>
<dbReference type="GO" id="GO:0005886">
    <property type="term" value="C:plasma membrane"/>
    <property type="evidence" value="ECO:0007669"/>
    <property type="project" value="UniProtKB-SubCell"/>
</dbReference>
<keyword evidence="7" id="KW-1015">Disulfide bond</keyword>
<dbReference type="GO" id="GO:1903561">
    <property type="term" value="C:extracellular vesicle"/>
    <property type="evidence" value="ECO:0007669"/>
    <property type="project" value="UniProtKB-ARBA"/>
</dbReference>
<dbReference type="EC" id="2.4.1.-" evidence="10"/>
<keyword evidence="4 10" id="KW-0336">GPI-anchor</keyword>
<dbReference type="GO" id="GO:0031505">
    <property type="term" value="P:fungal-type cell wall organization"/>
    <property type="evidence" value="ECO:0007669"/>
    <property type="project" value="UniProtKB-ARBA"/>
</dbReference>
<keyword evidence="12" id="KW-1133">Transmembrane helix</keyword>
<dbReference type="SMART" id="SM00768">
    <property type="entry name" value="X8"/>
    <property type="match status" value="1"/>
</dbReference>
<keyword evidence="5 10" id="KW-0732">Signal</keyword>
<dbReference type="GO" id="GO:0030445">
    <property type="term" value="C:yeast-form cell wall"/>
    <property type="evidence" value="ECO:0007669"/>
    <property type="project" value="UniProtKB-ARBA"/>
</dbReference>
<evidence type="ECO:0000256" key="8">
    <source>
        <dbReference type="ARBA" id="ARBA00023180"/>
    </source>
</evidence>
<dbReference type="AlphaFoldDB" id="A0A8X7NHJ5"/>
<comment type="subcellular location">
    <subcellularLocation>
        <location evidence="10">Cell membrane</location>
        <topology evidence="10">Lipid-anchor</topology>
        <topology evidence="10">GPI-anchor</topology>
    </subcellularLocation>
    <subcellularLocation>
        <location evidence="1">Membrane</location>
        <topology evidence="1">Lipid-anchor</topology>
        <topology evidence="1">GPI-anchor</topology>
    </subcellularLocation>
</comment>
<keyword evidence="10" id="KW-0808">Transferase</keyword>
<dbReference type="SUPFAM" id="SSF51445">
    <property type="entry name" value="(Trans)glycosidases"/>
    <property type="match status" value="1"/>
</dbReference>
<keyword evidence="9 10" id="KW-0449">Lipoprotein</keyword>
<evidence type="ECO:0000256" key="11">
    <source>
        <dbReference type="SAM" id="MobiDB-lite"/>
    </source>
</evidence>